<reference evidence="5" key="1">
    <citation type="journal article" date="2022" name="Cell">
        <title>Repeat-based holocentromeres influence genome architecture and karyotype evolution.</title>
        <authorList>
            <person name="Hofstatter P.G."/>
            <person name="Thangavel G."/>
            <person name="Lux T."/>
            <person name="Neumann P."/>
            <person name="Vondrak T."/>
            <person name="Novak P."/>
            <person name="Zhang M."/>
            <person name="Costa L."/>
            <person name="Castellani M."/>
            <person name="Scott A."/>
            <person name="Toegelov H."/>
            <person name="Fuchs J."/>
            <person name="Mata-Sucre Y."/>
            <person name="Dias Y."/>
            <person name="Vanzela A.L.L."/>
            <person name="Huettel B."/>
            <person name="Almeida C.C.S."/>
            <person name="Simkova H."/>
            <person name="Souza G."/>
            <person name="Pedrosa-Harand A."/>
            <person name="Macas J."/>
            <person name="Mayer K.F.X."/>
            <person name="Houben A."/>
            <person name="Marques A."/>
        </authorList>
    </citation>
    <scope>NUCLEOTIDE SEQUENCE</scope>
    <source>
        <strain evidence="5">RhyBre1mFocal</strain>
    </source>
</reference>
<keyword evidence="1 3" id="KW-0732">Signal</keyword>
<accession>A0A9Q0CX70</accession>
<feature type="chain" id="PRO_5040515622" description="X8 domain-containing protein" evidence="3">
    <location>
        <begin position="20"/>
        <end position="185"/>
    </location>
</feature>
<dbReference type="Pfam" id="PF07983">
    <property type="entry name" value="X8"/>
    <property type="match status" value="1"/>
</dbReference>
<feature type="signal peptide" evidence="3">
    <location>
        <begin position="1"/>
        <end position="19"/>
    </location>
</feature>
<dbReference type="GO" id="GO:0009506">
    <property type="term" value="C:plasmodesma"/>
    <property type="evidence" value="ECO:0007669"/>
    <property type="project" value="UniProtKB-ARBA"/>
</dbReference>
<gene>
    <name evidence="5" type="ORF">LUZ63_001362</name>
</gene>
<evidence type="ECO:0000313" key="6">
    <source>
        <dbReference type="Proteomes" id="UP001151287"/>
    </source>
</evidence>
<protein>
    <recommendedName>
        <fullName evidence="4">X8 domain-containing protein</fullName>
    </recommendedName>
</protein>
<evidence type="ECO:0000313" key="5">
    <source>
        <dbReference type="EMBL" id="KAJ1701583.1"/>
    </source>
</evidence>
<feature type="domain" description="X8" evidence="4">
    <location>
        <begin position="20"/>
        <end position="108"/>
    </location>
</feature>
<sequence>MALLIYAVLILTLFGRSDAGFCVCRTDLPDSVLQKTLDYACGHGGDCNPILQNGACYNPNTVKGHCSYAVNSYFQRNGQAPDACQFPYNGAATTIVSTTDPSYTGCTFPATQSAAGTSTTTTSTTPGTTSSTYSPPGTIMGGLGPSGNSISTDSSDASLRLVPVHKIMPHVIAILCFYLSHDIFP</sequence>
<dbReference type="PANTHER" id="PTHR31044:SF138">
    <property type="entry name" value="EXPRESSED PROTEIN"/>
    <property type="match status" value="1"/>
</dbReference>
<dbReference type="OrthoDB" id="1930814at2759"/>
<dbReference type="InterPro" id="IPR012946">
    <property type="entry name" value="X8"/>
</dbReference>
<comment type="caution">
    <text evidence="5">The sequence shown here is derived from an EMBL/GenBank/DDBJ whole genome shotgun (WGS) entry which is preliminary data.</text>
</comment>
<organism evidence="5 6">
    <name type="scientific">Rhynchospora breviuscula</name>
    <dbReference type="NCBI Taxonomy" id="2022672"/>
    <lineage>
        <taxon>Eukaryota</taxon>
        <taxon>Viridiplantae</taxon>
        <taxon>Streptophyta</taxon>
        <taxon>Embryophyta</taxon>
        <taxon>Tracheophyta</taxon>
        <taxon>Spermatophyta</taxon>
        <taxon>Magnoliopsida</taxon>
        <taxon>Liliopsida</taxon>
        <taxon>Poales</taxon>
        <taxon>Cyperaceae</taxon>
        <taxon>Cyperoideae</taxon>
        <taxon>Rhynchosporeae</taxon>
        <taxon>Rhynchospora</taxon>
    </lineage>
</organism>
<feature type="compositionally biased region" description="Low complexity" evidence="2">
    <location>
        <begin position="113"/>
        <end position="138"/>
    </location>
</feature>
<proteinExistence type="predicted"/>
<name>A0A9Q0CX70_9POAL</name>
<dbReference type="Proteomes" id="UP001151287">
    <property type="component" value="Unassembled WGS sequence"/>
</dbReference>
<keyword evidence="6" id="KW-1185">Reference proteome</keyword>
<feature type="region of interest" description="Disordered" evidence="2">
    <location>
        <begin position="113"/>
        <end position="154"/>
    </location>
</feature>
<dbReference type="InterPro" id="IPR044788">
    <property type="entry name" value="X8_dom_prot"/>
</dbReference>
<evidence type="ECO:0000256" key="2">
    <source>
        <dbReference type="SAM" id="MobiDB-lite"/>
    </source>
</evidence>
<dbReference type="SMART" id="SM00768">
    <property type="entry name" value="X8"/>
    <property type="match status" value="1"/>
</dbReference>
<dbReference type="EMBL" id="JAMQYH010000001">
    <property type="protein sequence ID" value="KAJ1701583.1"/>
    <property type="molecule type" value="Genomic_DNA"/>
</dbReference>
<dbReference type="PANTHER" id="PTHR31044">
    <property type="entry name" value="BETA-1,3 GLUCANASE"/>
    <property type="match status" value="1"/>
</dbReference>
<evidence type="ECO:0000256" key="3">
    <source>
        <dbReference type="SAM" id="SignalP"/>
    </source>
</evidence>
<evidence type="ECO:0000256" key="1">
    <source>
        <dbReference type="ARBA" id="ARBA00022729"/>
    </source>
</evidence>
<evidence type="ECO:0000259" key="4">
    <source>
        <dbReference type="SMART" id="SM00768"/>
    </source>
</evidence>
<dbReference type="Gene3D" id="1.20.58.1040">
    <property type="match status" value="1"/>
</dbReference>
<dbReference type="AlphaFoldDB" id="A0A9Q0CX70"/>